<keyword evidence="3 14" id="KW-0813">Transport</keyword>
<evidence type="ECO:0000256" key="9">
    <source>
        <dbReference type="ARBA" id="ARBA00023065"/>
    </source>
</evidence>
<evidence type="ECO:0000256" key="5">
    <source>
        <dbReference type="ARBA" id="ARBA00022496"/>
    </source>
</evidence>
<dbReference type="RefSeq" id="WP_094856403.1">
    <property type="nucleotide sequence ID" value="NZ_NEVM01000005.1"/>
</dbReference>
<accession>A0A261S4T4</accession>
<dbReference type="SMART" id="SM00965">
    <property type="entry name" value="STN"/>
    <property type="match status" value="1"/>
</dbReference>
<dbReference type="CDD" id="cd01347">
    <property type="entry name" value="ligand_gated_channel"/>
    <property type="match status" value="1"/>
</dbReference>
<evidence type="ECO:0000256" key="11">
    <source>
        <dbReference type="ARBA" id="ARBA00023136"/>
    </source>
</evidence>
<dbReference type="EMBL" id="NEVM01000005">
    <property type="protein sequence ID" value="OZI31997.1"/>
    <property type="molecule type" value="Genomic_DNA"/>
</dbReference>
<keyword evidence="10 15" id="KW-0798">TonB box</keyword>
<evidence type="ECO:0000256" key="14">
    <source>
        <dbReference type="PROSITE-ProRule" id="PRU01360"/>
    </source>
</evidence>
<evidence type="ECO:0000256" key="3">
    <source>
        <dbReference type="ARBA" id="ARBA00022448"/>
    </source>
</evidence>
<keyword evidence="12" id="KW-0675">Receptor</keyword>
<evidence type="ECO:0000256" key="10">
    <source>
        <dbReference type="ARBA" id="ARBA00023077"/>
    </source>
</evidence>
<evidence type="ECO:0000256" key="8">
    <source>
        <dbReference type="ARBA" id="ARBA00023004"/>
    </source>
</evidence>
<comment type="similarity">
    <text evidence="2 14 15">Belongs to the TonB-dependent receptor family.</text>
</comment>
<evidence type="ECO:0000256" key="12">
    <source>
        <dbReference type="ARBA" id="ARBA00023170"/>
    </source>
</evidence>
<evidence type="ECO:0000256" key="13">
    <source>
        <dbReference type="ARBA" id="ARBA00023237"/>
    </source>
</evidence>
<dbReference type="Gene3D" id="2.40.170.20">
    <property type="entry name" value="TonB-dependent receptor, beta-barrel domain"/>
    <property type="match status" value="1"/>
</dbReference>
<dbReference type="GO" id="GO:0015344">
    <property type="term" value="F:siderophore uptake transmembrane transporter activity"/>
    <property type="evidence" value="ECO:0007669"/>
    <property type="project" value="TreeGrafter"/>
</dbReference>
<name>A0A261S4T4_9BORD</name>
<dbReference type="Pfam" id="PF07660">
    <property type="entry name" value="STN"/>
    <property type="match status" value="1"/>
</dbReference>
<evidence type="ECO:0000313" key="18">
    <source>
        <dbReference type="Proteomes" id="UP000216020"/>
    </source>
</evidence>
<keyword evidence="11 14" id="KW-0472">Membrane</keyword>
<dbReference type="InterPro" id="IPR000531">
    <property type="entry name" value="Beta-barrel_TonB"/>
</dbReference>
<protein>
    <recommendedName>
        <fullName evidence="16">Secretin/TonB short N-terminal domain-containing protein</fullName>
    </recommendedName>
</protein>
<keyword evidence="6 14" id="KW-0812">Transmembrane</keyword>
<dbReference type="Proteomes" id="UP000216020">
    <property type="component" value="Unassembled WGS sequence"/>
</dbReference>
<evidence type="ECO:0000256" key="6">
    <source>
        <dbReference type="ARBA" id="ARBA00022692"/>
    </source>
</evidence>
<keyword evidence="4 14" id="KW-1134">Transmembrane beta strand</keyword>
<keyword evidence="8" id="KW-0408">Iron</keyword>
<keyword evidence="7" id="KW-0732">Signal</keyword>
<comment type="caution">
    <text evidence="17">The sequence shown here is derived from an EMBL/GenBank/DDBJ whole genome shotgun (WGS) entry which is preliminary data.</text>
</comment>
<evidence type="ECO:0000259" key="16">
    <source>
        <dbReference type="SMART" id="SM00965"/>
    </source>
</evidence>
<dbReference type="AlphaFoldDB" id="A0A261S4T4"/>
<dbReference type="GO" id="GO:0044718">
    <property type="term" value="P:siderophore transmembrane transport"/>
    <property type="evidence" value="ECO:0007669"/>
    <property type="project" value="TreeGrafter"/>
</dbReference>
<keyword evidence="13 14" id="KW-0998">Cell outer membrane</keyword>
<dbReference type="PANTHER" id="PTHR30069">
    <property type="entry name" value="TONB-DEPENDENT OUTER MEMBRANE RECEPTOR"/>
    <property type="match status" value="1"/>
</dbReference>
<keyword evidence="9" id="KW-0406">Ion transport</keyword>
<dbReference type="InterPro" id="IPR037066">
    <property type="entry name" value="Plug_dom_sf"/>
</dbReference>
<dbReference type="Gene3D" id="3.55.50.30">
    <property type="match status" value="1"/>
</dbReference>
<sequence length="820" mass="87462">MSYQPSHAVAAAAAHVSSAPARTQAGLRPTRLAAAIHLALLVGLGAATWQPAAHAQAAGNPARQASAARAYDIPAGPLDIALARFVTESGVPLAAAPELVRGRQSAGLRGTFDTQAALDSLLAGTGLTAVAGNGGAYVLRQAPATPAATGAAAAAAVSPSARSGEAAPQTLGTVTVTATGYEQSVAEAPASVTVLTREEIARKPYANLQDALTDVEGVSVVGASANKQDINIRGMPGKYTLILVDGVRQGTRELLNREELGMVQGAQIPPLAAIERIEVIRGPMSSLYGSDALGGVINIITRKVPEKWTGNIDLGTVLQQHSRLGNSRQADFYLAGPIKEDKVGLQIYGKANGRTEADVQDGSYGIRDRGVTAKLNIKPTSGQDITLEAGQDEYFRYATTGKSLDDSTDDYRLNMRDTHFRATHEGRWGWGNTTVSLQHEIGTSHNTIGGADTTSYPDTRLSTTVLDAKAVVPLSSHILTLGGQFLQEKLSGTDNEAASSAKMNTVSRLSEHSWALFGEDEWALTDRLSFTGGLRMDHHEFYGQHWSPRGYLVYQVSPGWTVKGGVARGFRAPELRQVAPDYYQATGGAVGAPRGTIAGNPDLKPETSTNTELGLHYTDPDGTAGGITFFHNDFHDKIYSQCISGCSGSAGATYAWGNIGRATLKGVETSLTLPVTDALKFSANYTYTASKRKSDDETAFDGTSLKGKPLDRTPRHSLNLRADWEPAEKWALYAAAHVQSEQYWANYRNASTTTRRRPGATTYDLGASYVVNKNVTMRLSVLNVTDKRVPVDYRARTDGLDGNWLVDDGRRLWLSTSISF</sequence>
<evidence type="ECO:0000313" key="17">
    <source>
        <dbReference type="EMBL" id="OZI31997.1"/>
    </source>
</evidence>
<dbReference type="OrthoDB" id="183532at2"/>
<dbReference type="Gene3D" id="2.170.130.10">
    <property type="entry name" value="TonB-dependent receptor, plug domain"/>
    <property type="match status" value="1"/>
</dbReference>
<organism evidence="17 18">
    <name type="scientific">Bordetella genomosp. 10</name>
    <dbReference type="NCBI Taxonomy" id="1416804"/>
    <lineage>
        <taxon>Bacteria</taxon>
        <taxon>Pseudomonadati</taxon>
        <taxon>Pseudomonadota</taxon>
        <taxon>Betaproteobacteria</taxon>
        <taxon>Burkholderiales</taxon>
        <taxon>Alcaligenaceae</taxon>
        <taxon>Bordetella</taxon>
    </lineage>
</organism>
<dbReference type="SUPFAM" id="SSF56935">
    <property type="entry name" value="Porins"/>
    <property type="match status" value="1"/>
</dbReference>
<dbReference type="InterPro" id="IPR039426">
    <property type="entry name" value="TonB-dep_rcpt-like"/>
</dbReference>
<feature type="domain" description="Secretin/TonB short N-terminal" evidence="16">
    <location>
        <begin position="91"/>
        <end position="142"/>
    </location>
</feature>
<evidence type="ECO:0000256" key="7">
    <source>
        <dbReference type="ARBA" id="ARBA00022729"/>
    </source>
</evidence>
<evidence type="ECO:0000256" key="15">
    <source>
        <dbReference type="RuleBase" id="RU003357"/>
    </source>
</evidence>
<proteinExistence type="inferred from homology"/>
<gene>
    <name evidence="17" type="ORF">CAL29_29580</name>
</gene>
<dbReference type="InterPro" id="IPR011662">
    <property type="entry name" value="Secretin/TonB_short_N"/>
</dbReference>
<dbReference type="Pfam" id="PF07715">
    <property type="entry name" value="Plug"/>
    <property type="match status" value="1"/>
</dbReference>
<dbReference type="InterPro" id="IPR036942">
    <property type="entry name" value="Beta-barrel_TonB_sf"/>
</dbReference>
<evidence type="ECO:0000256" key="4">
    <source>
        <dbReference type="ARBA" id="ARBA00022452"/>
    </source>
</evidence>
<evidence type="ECO:0000256" key="1">
    <source>
        <dbReference type="ARBA" id="ARBA00004571"/>
    </source>
</evidence>
<evidence type="ECO:0000256" key="2">
    <source>
        <dbReference type="ARBA" id="ARBA00009810"/>
    </source>
</evidence>
<dbReference type="GO" id="GO:0009279">
    <property type="term" value="C:cell outer membrane"/>
    <property type="evidence" value="ECO:0007669"/>
    <property type="project" value="UniProtKB-SubCell"/>
</dbReference>
<keyword evidence="18" id="KW-1185">Reference proteome</keyword>
<reference evidence="18" key="1">
    <citation type="submission" date="2017-05" db="EMBL/GenBank/DDBJ databases">
        <title>Complete and WGS of Bordetella genogroups.</title>
        <authorList>
            <person name="Spilker T."/>
            <person name="Lipuma J."/>
        </authorList>
    </citation>
    <scope>NUCLEOTIDE SEQUENCE [LARGE SCALE GENOMIC DNA]</scope>
    <source>
        <strain evidence="18">AU16122</strain>
    </source>
</reference>
<dbReference type="InterPro" id="IPR012910">
    <property type="entry name" value="Plug_dom"/>
</dbReference>
<comment type="subcellular location">
    <subcellularLocation>
        <location evidence="1 14">Cell outer membrane</location>
        <topology evidence="1 14">Multi-pass membrane protein</topology>
    </subcellularLocation>
</comment>
<dbReference type="PANTHER" id="PTHR30069:SF53">
    <property type="entry name" value="COLICIN I RECEPTOR-RELATED"/>
    <property type="match status" value="1"/>
</dbReference>
<dbReference type="PROSITE" id="PS52016">
    <property type="entry name" value="TONB_DEPENDENT_REC_3"/>
    <property type="match status" value="1"/>
</dbReference>
<keyword evidence="5" id="KW-0410">Iron transport</keyword>
<dbReference type="Pfam" id="PF00593">
    <property type="entry name" value="TonB_dep_Rec_b-barrel"/>
    <property type="match status" value="1"/>
</dbReference>